<dbReference type="RefSeq" id="XP_028149016.1">
    <property type="nucleotide sequence ID" value="XM_028293215.1"/>
</dbReference>
<feature type="transmembrane region" description="Helical" evidence="1">
    <location>
        <begin position="145"/>
        <end position="169"/>
    </location>
</feature>
<organism evidence="2">
    <name type="scientific">Diabrotica virgifera virgifera</name>
    <name type="common">western corn rootworm</name>
    <dbReference type="NCBI Taxonomy" id="50390"/>
    <lineage>
        <taxon>Eukaryota</taxon>
        <taxon>Metazoa</taxon>
        <taxon>Ecdysozoa</taxon>
        <taxon>Arthropoda</taxon>
        <taxon>Hexapoda</taxon>
        <taxon>Insecta</taxon>
        <taxon>Pterygota</taxon>
        <taxon>Neoptera</taxon>
        <taxon>Endopterygota</taxon>
        <taxon>Coleoptera</taxon>
        <taxon>Polyphaga</taxon>
        <taxon>Cucujiformia</taxon>
        <taxon>Chrysomeloidea</taxon>
        <taxon>Chrysomelidae</taxon>
        <taxon>Galerucinae</taxon>
        <taxon>Diabroticina</taxon>
        <taxon>Diabroticites</taxon>
        <taxon>Diabrotica</taxon>
    </lineage>
</organism>
<proteinExistence type="predicted"/>
<evidence type="ECO:0000256" key="1">
    <source>
        <dbReference type="SAM" id="Phobius"/>
    </source>
</evidence>
<keyword evidence="1" id="KW-0812">Transmembrane</keyword>
<reference evidence="2" key="1">
    <citation type="submission" date="2025-08" db="UniProtKB">
        <authorList>
            <consortium name="RefSeq"/>
        </authorList>
    </citation>
    <scope>IDENTIFICATION</scope>
    <source>
        <tissue evidence="2">Whole insect</tissue>
    </source>
</reference>
<keyword evidence="1" id="KW-1133">Transmembrane helix</keyword>
<dbReference type="InParanoid" id="A0A6P7GGV7"/>
<sequence>MKELVEIEHIKEDTWVAFLTEIFKKENEKSLPETPNKIKYQMNSYNMVVYVQQLQLLIHKIIATNRIPDEWRRAIMLRFFKKGDKKDPNNYRAINLLNTTLKLTTRIIATKINERITARGAARISDRKIIMHGYVCKPVLPQFPIYLFITVAVSARFVLVCSVILKFVLKK</sequence>
<protein>
    <submittedName>
        <fullName evidence="2">Uncharacterized protein LOC114342410</fullName>
    </submittedName>
</protein>
<gene>
    <name evidence="2" type="primary">LOC114342410</name>
</gene>
<accession>A0A6P7GGV7</accession>
<keyword evidence="1" id="KW-0472">Membrane</keyword>
<name>A0A6P7GGV7_DIAVI</name>
<evidence type="ECO:0000313" key="2">
    <source>
        <dbReference type="RefSeq" id="XP_028149016.1"/>
    </source>
</evidence>
<dbReference type="AlphaFoldDB" id="A0A6P7GGV7"/>